<evidence type="ECO:0000256" key="7">
    <source>
        <dbReference type="ARBA" id="ARBA00023136"/>
    </source>
</evidence>
<accession>A0A5E4RZH7</accession>
<keyword evidence="10" id="KW-1185">Reference proteome</keyword>
<feature type="transmembrane region" description="Helical" evidence="8">
    <location>
        <begin position="194"/>
        <end position="211"/>
    </location>
</feature>
<evidence type="ECO:0000313" key="9">
    <source>
        <dbReference type="EMBL" id="VVD67208.1"/>
    </source>
</evidence>
<feature type="transmembrane region" description="Helical" evidence="8">
    <location>
        <begin position="116"/>
        <end position="135"/>
    </location>
</feature>
<evidence type="ECO:0000256" key="6">
    <source>
        <dbReference type="ARBA" id="ARBA00022989"/>
    </source>
</evidence>
<feature type="transmembrane region" description="Helical" evidence="8">
    <location>
        <begin position="147"/>
        <end position="165"/>
    </location>
</feature>
<keyword evidence="5 8" id="KW-0812">Transmembrane</keyword>
<dbReference type="Proteomes" id="UP000414233">
    <property type="component" value="Unassembled WGS sequence"/>
</dbReference>
<feature type="transmembrane region" description="Helical" evidence="8">
    <location>
        <begin position="50"/>
        <end position="71"/>
    </location>
</feature>
<evidence type="ECO:0000256" key="5">
    <source>
        <dbReference type="ARBA" id="ARBA00022692"/>
    </source>
</evidence>
<reference evidence="9 10" key="1">
    <citation type="submission" date="2019-08" db="EMBL/GenBank/DDBJ databases">
        <authorList>
            <person name="Peeters C."/>
        </authorList>
    </citation>
    <scope>NUCLEOTIDE SEQUENCE [LARGE SCALE GENOMIC DNA]</scope>
    <source>
        <strain evidence="9 10">LMG 30175</strain>
    </source>
</reference>
<feature type="transmembrane region" description="Helical" evidence="8">
    <location>
        <begin position="316"/>
        <end position="333"/>
    </location>
</feature>
<gene>
    <name evidence="9" type="ORF">PTE30175_00406</name>
</gene>
<comment type="similarity">
    <text evidence="2">Belongs to the EamA transporter family.</text>
</comment>
<evidence type="ECO:0000256" key="3">
    <source>
        <dbReference type="ARBA" id="ARBA00022448"/>
    </source>
</evidence>
<keyword evidence="6 8" id="KW-1133">Transmembrane helix</keyword>
<evidence type="ECO:0000256" key="4">
    <source>
        <dbReference type="ARBA" id="ARBA00022475"/>
    </source>
</evidence>
<feature type="transmembrane region" description="Helical" evidence="8">
    <location>
        <begin position="254"/>
        <end position="274"/>
    </location>
</feature>
<keyword evidence="4" id="KW-1003">Cell membrane</keyword>
<feature type="transmembrane region" description="Helical" evidence="8">
    <location>
        <begin position="83"/>
        <end position="104"/>
    </location>
</feature>
<comment type="subcellular location">
    <subcellularLocation>
        <location evidence="1">Cell membrane</location>
        <topology evidence="1">Multi-pass membrane protein</topology>
    </subcellularLocation>
</comment>
<dbReference type="EMBL" id="CABPRZ010000001">
    <property type="protein sequence ID" value="VVD67208.1"/>
    <property type="molecule type" value="Genomic_DNA"/>
</dbReference>
<dbReference type="GO" id="GO:0005886">
    <property type="term" value="C:plasma membrane"/>
    <property type="evidence" value="ECO:0007669"/>
    <property type="project" value="UniProtKB-SubCell"/>
</dbReference>
<feature type="transmembrane region" description="Helical" evidence="8">
    <location>
        <begin position="172"/>
        <end position="188"/>
    </location>
</feature>
<sequence>MNDGDNCHESPIIANSRDVVTSAYGSRGICYARGLNDSSFSHFMLSGRGVMLSVSASVMFSVMPAIVAQLAPLTGLDVFAWRILLTLPGTLVLLTVLGRWPVFARVLARVLRAPKLMAGVLACAALLSAQLWLFVWAPLQQRVLDVSLGYFLLPLSMVLVGRFVYGERLHALQWSALAIAAIGVAHELWLTRAISWVTALIVLGYPPYFMLRRWLRFDALAGFVLELICIAPFAIWALWGGPGADPALLAQPRFWLWLPVLGLLSATAIAGNLGASRLLPLGLFGIFGYVEPVLLFAVSIVVLGEPFSAQGLWTHGPIWVAVALVVSDSLLTLRRQAMLR</sequence>
<protein>
    <submittedName>
        <fullName evidence="9">Chemotaxis protein</fullName>
    </submittedName>
</protein>
<evidence type="ECO:0000256" key="8">
    <source>
        <dbReference type="SAM" id="Phobius"/>
    </source>
</evidence>
<name>A0A5E4RZH7_9BURK</name>
<organism evidence="9 10">
    <name type="scientific">Pandoraea terrae</name>
    <dbReference type="NCBI Taxonomy" id="1537710"/>
    <lineage>
        <taxon>Bacteria</taxon>
        <taxon>Pseudomonadati</taxon>
        <taxon>Pseudomonadota</taxon>
        <taxon>Betaproteobacteria</taxon>
        <taxon>Burkholderiales</taxon>
        <taxon>Burkholderiaceae</taxon>
        <taxon>Pandoraea</taxon>
    </lineage>
</organism>
<feature type="transmembrane region" description="Helical" evidence="8">
    <location>
        <begin position="281"/>
        <end position="304"/>
    </location>
</feature>
<evidence type="ECO:0000313" key="10">
    <source>
        <dbReference type="Proteomes" id="UP000414233"/>
    </source>
</evidence>
<feature type="transmembrane region" description="Helical" evidence="8">
    <location>
        <begin position="223"/>
        <end position="242"/>
    </location>
</feature>
<dbReference type="NCBIfam" id="TIGR00688">
    <property type="entry name" value="rarD"/>
    <property type="match status" value="1"/>
</dbReference>
<dbReference type="AlphaFoldDB" id="A0A5E4RZH7"/>
<proteinExistence type="inferred from homology"/>
<evidence type="ECO:0000256" key="1">
    <source>
        <dbReference type="ARBA" id="ARBA00004651"/>
    </source>
</evidence>
<dbReference type="InterPro" id="IPR004626">
    <property type="entry name" value="RarD"/>
</dbReference>
<keyword evidence="3" id="KW-0813">Transport</keyword>
<evidence type="ECO:0000256" key="2">
    <source>
        <dbReference type="ARBA" id="ARBA00007362"/>
    </source>
</evidence>
<keyword evidence="7 8" id="KW-0472">Membrane</keyword>